<dbReference type="InterPro" id="IPR051172">
    <property type="entry name" value="Chlamydia_OmcB"/>
</dbReference>
<sequence>MGGSATVRRRWVSAATAFAVACTGAVAAAVPSTADVPSATTQQPAAPTADVGAALAAAPGNPGVPGDPTVLYTEDFENTPDGSNVLLTDYTGATGITYAAAPFWANRPNCNGFIVDWTSPRNANDCTGVANAAAVYNSMLAIPHALGQLQGVAPTTNGAAASYTAASATGAQIQFQTAQQVPLPIANRFVTFSVDAGAMNCNVSAPLLRFYLLDEANTEIPVSSTPINVCTDPRGQTFTGVPTPSGATGTVRAGTFAADGSTLVTGSTLGIRMRNQNSAANGNDGAYDDIEVLDVSPQLDKAFAPTSSIVGGRSTLTFTVTNTAELAAKDGWEFTDNLPAGLEVARPPAVATDCDADVAATGGGTTVAVTNGALAAGEVSCTISVDVTSRTAGTYTNGPDDVEPTTGLNPPGETTVTFTPFVGSGLCPAPAFLFQQPESAVPIEIDLVTGEQVERPALTDLAYNGVGYSELADAFFGFDNPTDQVYLVSPDYTTVENLGSPDYSNVPFTYAELFSSGIAVGDVSPDGVLYASSAGFGSRPWMAVDVDQSSPTFLQVLDGGTVPAPASPVNAGVDWVYNPEDGRLYSFGTNGNNTNVWIYAFDPANPSDGFVQVAALGALAAPNGQAASAGGNPFGATYASPGYLYGANNQTGQIWRIPADDPTSATFFAYGPGSTSNDGARCASAEVLMDLGDAPDTYGTSLDEDGARHALVGYDAATSTAPLMLGDANTVDPDDDGAPSAAADGDDLAGVDDEAAVASPVVLTPAAETSVTVTATNDTTEPATLAGWFDVDGSGTFDADERSVVSVPASSGTAAYELTAPAGIVPDAFARFRLYAGDVADPQPTGAVSGGEVEDHPVTAGAPQCPVDAFLVQTNPTSLRGVDLISGDVSTIETYAGTAVYNAMGFNPLDGYLYAIQNPSFQLTRISTGGVVQTLGVPAGLNQATSWQTGDFDTNGHLWIAQGNPDDLRWAEIDLAPGSPTYGTVLDTGTTPVAAQGLFDISDWAYSLADGGLYSITNLAGTDTFVVARFDTTTHTVSVAATLGQLQAPGQPALAANTAFGAIYADSAGNLYGSHNATGQIWRVNPTTLEASYFAPGPASSGNDGARCVYAPVAVDLGDAPDSYGTTLGADGARHGLESTSGTTSLMLGSSVDAEDDGAPGPGADGDDTTATADEDGVADPIVMASGTATPVTVTATNETGEDATLAGWMDVDGDGTFDAVERSFVTVPAGSVDVPFELLFPAGTVTGSTYARFRLFAGDVTDPQPTGATSGGEVEDYVVDVAEQELTVVKSAAPAGEVLPGGTVTYTVTVTNSGDLPYAAGAPARVQDDLSGVLDDAVLDPDSLAAQSDGSGTPAAPVPDGSSLYWEGPLAVGETVTLTYAVTVNDPLTGDGTLTNVVTGPPESSCADGTEPGCSTVTPVRAMEITKSADVVEVTPGGTVTYTVTVENTGQVAYTADDPATFSDDLSGVLDDATWDDTASADVGDVAFAEPVLSWSGPLEQGATATITYSVTVDDPPTGDGSLTNTVTGPPESGCDDGTEDGCTTDTPVRALTLTKTAVPDGAVGPGGVVTYTVVVENTGQVAYAADAPASFSDDLSGVLDDATWNGDATVDVGAVSYAAPVVSWSGPLAPGETATVTYSVTVDDPPTGDGTLTNVVTGPPESSCDDGTEPGCSTDTPVRALTISKSADVVEAVPGGTVTYTVTVTNSGQVDYPADSPASFTDDLTGVLDDATWNGDASADVGEVAYEAPTLAWSGPLAAGGSATVTYSVTVADPPSGDGTLTNAVAGPPESGCDDGTEPGCSTETPVRALTISKSADVAEVVPGGTVTYTVTVENTGQVAYDADAPATFSDDLTGVLDDAAWNGDAAADVGAVAYADPVVSWSGPLAVGGTATITYSVTVDDPPSGDGTLTNTVTGPPESGCDDGTEDGCTTDTPVRALTVTKTADVAEVLPGGTVTYTVTVENTGQVAYPADDPASFTDDLSGVLDDATWDDDASADVGEVSYEAPTLAWSGALGVGQTATVTYSVTVDDPLTGDGTLTNAVTGPPESGCDDGTEPGCTTDTPVRALTITKQADVAEVLPGGTITYTVTVENTGQVAYDATTPATFADDLTSVLDDATWVGDATADVGEVTYTAPELVWSGALAPGATATVTYSVTVDDPITGDGQLVNVVVGPPESNCDTGQEDGCVVPVPDRQLDITKTADVTETAPGGTVTYTVTVENTGSVDYDDTRPASFTDDLSGVLDDATWDDDATADVGEVTYAAPDLTWSGPLAAGESATVTYSVTVDDPPAGDGTLTNAVTGPPESGCDDGVEPGCTTDTPVRALTITKEAETAEVLPGGTVTYTVTVANTGRVPYLADAPATFTDDLTGVLDDATWDDATADSGEISYAEPELTWTGALAVGQTATVTYSVTVNDPLTGDGSLTNAVVGPPESGCDDGTEPGCSTDTPVRALTITKTSDAQDVQPGEVVTYTIEVENVGQVPYDDARPATFSDDLTQVLDDATWDDTAAASAGATSYGEPTLTWSGPVGVGETVTITYSVTVDDPLTGDGVLVNGVVGPPESGCDTGFEDGCTDVVPSPGRDLQIVKTADPTGPVPVGATVTYTVRVTNTGDARYTTGTPASFTDVMAGVLDDATYDDDVTASAGAAMIDPEAGELAWSGPLEVGATAVVTYSVTVDDPVTGDGELANAVLGPPESNCPVAMPAGGRGAALGVSAATPEMPPGCQVRTPVEPATVPPTTPTAPPTVPPTAPPTETPTVPPGVLPRTGPAWALALLVVAGALVLIGAGLRRTTGAIRRD</sequence>
<feature type="compositionally biased region" description="Low complexity" evidence="1">
    <location>
        <begin position="1138"/>
        <end position="1152"/>
    </location>
</feature>
<dbReference type="EMBL" id="CP014209">
    <property type="protein sequence ID" value="ANC32300.1"/>
    <property type="molecule type" value="Genomic_DNA"/>
</dbReference>
<proteinExistence type="predicted"/>
<keyword evidence="2" id="KW-1133">Transmembrane helix</keyword>
<dbReference type="NCBIfam" id="TIGR01451">
    <property type="entry name" value="B_ant_repeat"/>
    <property type="match status" value="7"/>
</dbReference>
<dbReference type="InterPro" id="IPR045474">
    <property type="entry name" value="GEVED"/>
</dbReference>
<name>A0A168FQG5_9MICO</name>
<evidence type="ECO:0000259" key="5">
    <source>
        <dbReference type="Pfam" id="PF21959"/>
    </source>
</evidence>
<feature type="compositionally biased region" description="Pro residues" evidence="1">
    <location>
        <begin position="2738"/>
        <end position="2760"/>
    </location>
</feature>
<dbReference type="PANTHER" id="PTHR34819">
    <property type="entry name" value="LARGE CYSTEINE-RICH PERIPLASMIC PROTEIN OMCB"/>
    <property type="match status" value="1"/>
</dbReference>
<evidence type="ECO:0008006" key="10">
    <source>
        <dbReference type="Google" id="ProtNLM"/>
    </source>
</evidence>
<dbReference type="PANTHER" id="PTHR34819:SF3">
    <property type="entry name" value="CELL SURFACE PROTEIN"/>
    <property type="match status" value="1"/>
</dbReference>
<feature type="compositionally biased region" description="Acidic residues" evidence="1">
    <location>
        <begin position="1165"/>
        <end position="1174"/>
    </location>
</feature>
<dbReference type="SUPFAM" id="SSF63825">
    <property type="entry name" value="YWTD domain"/>
    <property type="match status" value="2"/>
</dbReference>
<feature type="region of interest" description="Disordered" evidence="1">
    <location>
        <begin position="1343"/>
        <end position="1362"/>
    </location>
</feature>
<keyword evidence="3" id="KW-0732">Signal</keyword>
<dbReference type="RefSeq" id="WP_157557245.1">
    <property type="nucleotide sequence ID" value="NZ_CP014209.1"/>
</dbReference>
<feature type="transmembrane region" description="Helical" evidence="2">
    <location>
        <begin position="2773"/>
        <end position="2792"/>
    </location>
</feature>
<dbReference type="InterPro" id="IPR047589">
    <property type="entry name" value="DUF11_rpt"/>
</dbReference>
<dbReference type="Pfam" id="PF25564">
    <property type="entry name" value="DUF7933"/>
    <property type="match status" value="1"/>
</dbReference>
<dbReference type="OrthoDB" id="134475at2"/>
<feature type="region of interest" description="Disordered" evidence="1">
    <location>
        <begin position="1902"/>
        <end position="1930"/>
    </location>
</feature>
<feature type="domain" description="DUF6923" evidence="5">
    <location>
        <begin position="872"/>
        <end position="1109"/>
    </location>
</feature>
<dbReference type="Pfam" id="PF25549">
    <property type="entry name" value="DUF7927"/>
    <property type="match status" value="11"/>
</dbReference>
<evidence type="ECO:0000259" key="6">
    <source>
        <dbReference type="Pfam" id="PF25549"/>
    </source>
</evidence>
<feature type="domain" description="DUF7927" evidence="6">
    <location>
        <begin position="1553"/>
        <end position="1678"/>
    </location>
</feature>
<dbReference type="InterPro" id="IPR057687">
    <property type="entry name" value="DUF7927"/>
</dbReference>
<evidence type="ECO:0000259" key="7">
    <source>
        <dbReference type="Pfam" id="PF25564"/>
    </source>
</evidence>
<keyword evidence="2" id="KW-0812">Transmembrane</keyword>
<feature type="domain" description="GEVED" evidence="4">
    <location>
        <begin position="1206"/>
        <end position="1280"/>
    </location>
</feature>
<feature type="domain" description="GEVED" evidence="4">
    <location>
        <begin position="785"/>
        <end position="859"/>
    </location>
</feature>
<feature type="domain" description="DUF7927" evidence="6">
    <location>
        <begin position="1941"/>
        <end position="2063"/>
    </location>
</feature>
<dbReference type="Gene3D" id="2.60.40.10">
    <property type="entry name" value="Immunoglobulins"/>
    <property type="match status" value="3"/>
</dbReference>
<dbReference type="Proteomes" id="UP000076794">
    <property type="component" value="Chromosome"/>
</dbReference>
<feature type="domain" description="DUF6923" evidence="5">
    <location>
        <begin position="458"/>
        <end position="683"/>
    </location>
</feature>
<feature type="domain" description="DUF7933" evidence="7">
    <location>
        <begin position="297"/>
        <end position="409"/>
    </location>
</feature>
<evidence type="ECO:0000259" key="4">
    <source>
        <dbReference type="Pfam" id="PF20009"/>
    </source>
</evidence>
<feature type="region of interest" description="Disordered" evidence="1">
    <location>
        <begin position="2736"/>
        <end position="2760"/>
    </location>
</feature>
<evidence type="ECO:0000313" key="9">
    <source>
        <dbReference type="Proteomes" id="UP000076794"/>
    </source>
</evidence>
<dbReference type="PATRIC" id="fig|1300344.3.peg.2794"/>
<reference evidence="8 9" key="1">
    <citation type="submission" date="2016-01" db="EMBL/GenBank/DDBJ databases">
        <title>Complete genome sequence of a soil Actinobacterium, Isoptericola dokdonensis DS-3.</title>
        <authorList>
            <person name="Kwon S.-K."/>
            <person name="Kim J.F."/>
        </authorList>
    </citation>
    <scope>NUCLEOTIDE SEQUENCE [LARGE SCALE GENOMIC DNA]</scope>
    <source>
        <strain evidence="8 9">DS-3</strain>
    </source>
</reference>
<feature type="domain" description="DUF7927" evidence="6">
    <location>
        <begin position="2199"/>
        <end position="2321"/>
    </location>
</feature>
<gene>
    <name evidence="8" type="ORF">I598_2775</name>
</gene>
<dbReference type="Pfam" id="PF21959">
    <property type="entry name" value="DUF6923"/>
    <property type="match status" value="2"/>
</dbReference>
<dbReference type="KEGG" id="ido:I598_2775"/>
<feature type="domain" description="DUF7927" evidence="6">
    <location>
        <begin position="2456"/>
        <end position="2566"/>
    </location>
</feature>
<organism evidence="8 9">
    <name type="scientific">Isoptericola dokdonensis DS-3</name>
    <dbReference type="NCBI Taxonomy" id="1300344"/>
    <lineage>
        <taxon>Bacteria</taxon>
        <taxon>Bacillati</taxon>
        <taxon>Actinomycetota</taxon>
        <taxon>Actinomycetes</taxon>
        <taxon>Micrococcales</taxon>
        <taxon>Promicromonosporaceae</taxon>
        <taxon>Isoptericola</taxon>
    </lineage>
</organism>
<dbReference type="InterPro" id="IPR017868">
    <property type="entry name" value="Filamin/ABP280_repeat-like"/>
</dbReference>
<dbReference type="GO" id="GO:0005975">
    <property type="term" value="P:carbohydrate metabolic process"/>
    <property type="evidence" value="ECO:0007669"/>
    <property type="project" value="UniProtKB-ARBA"/>
</dbReference>
<keyword evidence="2" id="KW-0472">Membrane</keyword>
<keyword evidence="9" id="KW-1185">Reference proteome</keyword>
<feature type="domain" description="DUF7927" evidence="6">
    <location>
        <begin position="2329"/>
        <end position="2447"/>
    </location>
</feature>
<dbReference type="InterPro" id="IPR057693">
    <property type="entry name" value="DUF7933"/>
</dbReference>
<dbReference type="STRING" id="1300344.I598_2775"/>
<feature type="domain" description="DUF7927" evidence="6">
    <location>
        <begin position="1426"/>
        <end position="1546"/>
    </location>
</feature>
<feature type="domain" description="DUF7927" evidence="6">
    <location>
        <begin position="1813"/>
        <end position="1934"/>
    </location>
</feature>
<feature type="domain" description="DUF7927" evidence="6">
    <location>
        <begin position="2587"/>
        <end position="2707"/>
    </location>
</feature>
<dbReference type="PROSITE" id="PS50194">
    <property type="entry name" value="FILAMIN_REPEAT"/>
    <property type="match status" value="1"/>
</dbReference>
<dbReference type="InterPro" id="IPR013783">
    <property type="entry name" value="Ig-like_fold"/>
</dbReference>
<feature type="region of interest" description="Disordered" evidence="1">
    <location>
        <begin position="1129"/>
        <end position="1174"/>
    </location>
</feature>
<feature type="chain" id="PRO_5007896856" description="DUF11 domain-containing protein" evidence="3">
    <location>
        <begin position="29"/>
        <end position="2802"/>
    </location>
</feature>
<evidence type="ECO:0000256" key="1">
    <source>
        <dbReference type="SAM" id="MobiDB-lite"/>
    </source>
</evidence>
<feature type="domain" description="DUF7927" evidence="6">
    <location>
        <begin position="1286"/>
        <end position="1413"/>
    </location>
</feature>
<feature type="domain" description="DUF7927" evidence="6">
    <location>
        <begin position="2071"/>
        <end position="2185"/>
    </location>
</feature>
<evidence type="ECO:0000256" key="3">
    <source>
        <dbReference type="SAM" id="SignalP"/>
    </source>
</evidence>
<evidence type="ECO:0000313" key="8">
    <source>
        <dbReference type="EMBL" id="ANC32300.1"/>
    </source>
</evidence>
<feature type="region of interest" description="Disordered" evidence="1">
    <location>
        <begin position="1390"/>
        <end position="1413"/>
    </location>
</feature>
<dbReference type="Pfam" id="PF20009">
    <property type="entry name" value="GEVED"/>
    <property type="match status" value="2"/>
</dbReference>
<dbReference type="InterPro" id="IPR054215">
    <property type="entry name" value="DUF6923"/>
</dbReference>
<protein>
    <recommendedName>
        <fullName evidence="10">DUF11 domain-containing protein</fullName>
    </recommendedName>
</protein>
<feature type="signal peptide" evidence="3">
    <location>
        <begin position="1"/>
        <end position="28"/>
    </location>
</feature>
<feature type="domain" description="DUF7927" evidence="6">
    <location>
        <begin position="1684"/>
        <end position="1803"/>
    </location>
</feature>
<evidence type="ECO:0000256" key="2">
    <source>
        <dbReference type="SAM" id="Phobius"/>
    </source>
</evidence>
<accession>A0A168FQG5</accession>